<evidence type="ECO:0000313" key="3">
    <source>
        <dbReference type="Proteomes" id="UP000182334"/>
    </source>
</evidence>
<dbReference type="Pfam" id="PF17234">
    <property type="entry name" value="MPM1"/>
    <property type="match status" value="1"/>
</dbReference>
<sequence>MCRKWDRNNNSNSTVTESPESVSPYDDEINRFFDKVNLATSSLADITKKVVGTTYDYANSTDLRPWRSSGSPDDDSIDNYVNRPYQTRDRDLEAERPFNLPFRVPFDLFNVFGTSGGRTPYGIYSYRGPSTREYNDCLRKDGTSVWDSEGYWRCLFPNSEVPARLLDYKKSHLAGQILTKEDFDDAVQEYPPKDDGVFDLGAKGVFFKQYDQFLNWKNTMYENVRKQREVSRRRIREAMISKEKLFDKLDSLDTPGVVSSSVLSSMDSNFDTKEVVLRETKTEVFSDGTSTTKYVTKTKPFGAREWTVVNEEVLSDDSKNGWFWNSK</sequence>
<dbReference type="InterPro" id="IPR035187">
    <property type="entry name" value="Mpm1"/>
</dbReference>
<keyword evidence="3" id="KW-1185">Reference proteome</keyword>
<name>A0A1L0BAW6_9ASCO</name>
<proteinExistence type="predicted"/>
<dbReference type="EMBL" id="LT635756">
    <property type="protein sequence ID" value="SGZ47759.1"/>
    <property type="molecule type" value="Genomic_DNA"/>
</dbReference>
<feature type="region of interest" description="Disordered" evidence="1">
    <location>
        <begin position="1"/>
        <end position="23"/>
    </location>
</feature>
<gene>
    <name evidence="2" type="ORF">SAMEA4029010_CIC11G00000000392</name>
</gene>
<organism evidence="2 3">
    <name type="scientific">Sungouiella intermedia</name>
    <dbReference type="NCBI Taxonomy" id="45354"/>
    <lineage>
        <taxon>Eukaryota</taxon>
        <taxon>Fungi</taxon>
        <taxon>Dikarya</taxon>
        <taxon>Ascomycota</taxon>
        <taxon>Saccharomycotina</taxon>
        <taxon>Pichiomycetes</taxon>
        <taxon>Metschnikowiaceae</taxon>
        <taxon>Sungouiella</taxon>
    </lineage>
</organism>
<dbReference type="OrthoDB" id="4044171at2759"/>
<dbReference type="AlphaFoldDB" id="A0A1L0BAW6"/>
<reference evidence="2 3" key="1">
    <citation type="submission" date="2016-10" db="EMBL/GenBank/DDBJ databases">
        <authorList>
            <person name="de Groot N.N."/>
        </authorList>
    </citation>
    <scope>NUCLEOTIDE SEQUENCE [LARGE SCALE GENOMIC DNA]</scope>
    <source>
        <strain evidence="2 3">CBS 141442</strain>
    </source>
</reference>
<feature type="compositionally biased region" description="Polar residues" evidence="1">
    <location>
        <begin position="8"/>
        <end position="21"/>
    </location>
</feature>
<accession>A0A1L0BAW6</accession>
<protein>
    <submittedName>
        <fullName evidence="2">CIC11C00000000392</fullName>
    </submittedName>
</protein>
<evidence type="ECO:0000313" key="2">
    <source>
        <dbReference type="EMBL" id="SGZ47759.1"/>
    </source>
</evidence>
<feature type="region of interest" description="Disordered" evidence="1">
    <location>
        <begin position="62"/>
        <end position="88"/>
    </location>
</feature>
<dbReference type="Proteomes" id="UP000182334">
    <property type="component" value="Chromosome I"/>
</dbReference>
<evidence type="ECO:0000256" key="1">
    <source>
        <dbReference type="SAM" id="MobiDB-lite"/>
    </source>
</evidence>